<name>A0A165DPM8_9APHY</name>
<dbReference type="InParanoid" id="A0A165DPM8"/>
<dbReference type="EMBL" id="KV427630">
    <property type="protein sequence ID" value="KZT05348.1"/>
    <property type="molecule type" value="Genomic_DNA"/>
</dbReference>
<dbReference type="RefSeq" id="XP_040763088.1">
    <property type="nucleotide sequence ID" value="XM_040901640.1"/>
</dbReference>
<organism evidence="1 2">
    <name type="scientific">Laetiporus sulphureus 93-53</name>
    <dbReference type="NCBI Taxonomy" id="1314785"/>
    <lineage>
        <taxon>Eukaryota</taxon>
        <taxon>Fungi</taxon>
        <taxon>Dikarya</taxon>
        <taxon>Basidiomycota</taxon>
        <taxon>Agaricomycotina</taxon>
        <taxon>Agaricomycetes</taxon>
        <taxon>Polyporales</taxon>
        <taxon>Laetiporus</taxon>
    </lineage>
</organism>
<evidence type="ECO:0000313" key="1">
    <source>
        <dbReference type="EMBL" id="KZT05348.1"/>
    </source>
</evidence>
<dbReference type="Proteomes" id="UP000076871">
    <property type="component" value="Unassembled WGS sequence"/>
</dbReference>
<gene>
    <name evidence="1" type="ORF">LAESUDRAFT_225733</name>
</gene>
<proteinExistence type="predicted"/>
<protein>
    <submittedName>
        <fullName evidence="1">Uncharacterized protein</fullName>
    </submittedName>
</protein>
<accession>A0A165DPM8</accession>
<sequence length="176" mass="20278">MMRRSRCMGISRVWDVRSGPLGHHIRQCCIVRFAYGRKLNPSQSVDVKRAVRCDQWQYNHVEATLAVKRVCAVLSAVTMSTKFVHHRRCRASFLLHNVVSLEWPMRPPEVTVLPETRHQRRERYPSTPSYEDLCTETLNAREARHRAVVIGVSMHSRNIPPLCRSLLHSGMIKAPG</sequence>
<evidence type="ECO:0000313" key="2">
    <source>
        <dbReference type="Proteomes" id="UP000076871"/>
    </source>
</evidence>
<dbReference type="GeneID" id="63818672"/>
<keyword evidence="2" id="KW-1185">Reference proteome</keyword>
<reference evidence="1 2" key="1">
    <citation type="journal article" date="2016" name="Mol. Biol. Evol.">
        <title>Comparative Genomics of Early-Diverging Mushroom-Forming Fungi Provides Insights into the Origins of Lignocellulose Decay Capabilities.</title>
        <authorList>
            <person name="Nagy L.G."/>
            <person name="Riley R."/>
            <person name="Tritt A."/>
            <person name="Adam C."/>
            <person name="Daum C."/>
            <person name="Floudas D."/>
            <person name="Sun H."/>
            <person name="Yadav J.S."/>
            <person name="Pangilinan J."/>
            <person name="Larsson K.H."/>
            <person name="Matsuura K."/>
            <person name="Barry K."/>
            <person name="Labutti K."/>
            <person name="Kuo R."/>
            <person name="Ohm R.A."/>
            <person name="Bhattacharya S.S."/>
            <person name="Shirouzu T."/>
            <person name="Yoshinaga Y."/>
            <person name="Martin F.M."/>
            <person name="Grigoriev I.V."/>
            <person name="Hibbett D.S."/>
        </authorList>
    </citation>
    <scope>NUCLEOTIDE SEQUENCE [LARGE SCALE GENOMIC DNA]</scope>
    <source>
        <strain evidence="1 2">93-53</strain>
    </source>
</reference>
<dbReference type="AlphaFoldDB" id="A0A165DPM8"/>